<comment type="similarity">
    <text evidence="1">Belongs to the thioesterase family.</text>
</comment>
<gene>
    <name evidence="4" type="ORF">PVK37_09250</name>
</gene>
<evidence type="ECO:0000259" key="3">
    <source>
        <dbReference type="SMART" id="SM00824"/>
    </source>
</evidence>
<dbReference type="Proteomes" id="UP001219605">
    <property type="component" value="Chromosome"/>
</dbReference>
<dbReference type="SUPFAM" id="SSF53474">
    <property type="entry name" value="alpha/beta-Hydrolases"/>
    <property type="match status" value="1"/>
</dbReference>
<keyword evidence="2 4" id="KW-0378">Hydrolase</keyword>
<dbReference type="SMART" id="SM00824">
    <property type="entry name" value="PKS_TE"/>
    <property type="match status" value="1"/>
</dbReference>
<organism evidence="4 5">
    <name type="scientific">Micromonospora cathayae</name>
    <dbReference type="NCBI Taxonomy" id="3028804"/>
    <lineage>
        <taxon>Bacteria</taxon>
        <taxon>Bacillati</taxon>
        <taxon>Actinomycetota</taxon>
        <taxon>Actinomycetes</taxon>
        <taxon>Micromonosporales</taxon>
        <taxon>Micromonosporaceae</taxon>
        <taxon>Micromonospora</taxon>
    </lineage>
</organism>
<feature type="domain" description="Thioesterase TesA-like" evidence="3">
    <location>
        <begin position="26"/>
        <end position="247"/>
    </location>
</feature>
<dbReference type="InterPro" id="IPR001031">
    <property type="entry name" value="Thioesterase"/>
</dbReference>
<protein>
    <submittedName>
        <fullName evidence="4">Alpha/beta fold hydrolase</fullName>
    </submittedName>
</protein>
<name>A0ABY7ZU19_9ACTN</name>
<dbReference type="EMBL" id="CP118615">
    <property type="protein sequence ID" value="WDZ86556.1"/>
    <property type="molecule type" value="Genomic_DNA"/>
</dbReference>
<dbReference type="InterPro" id="IPR029058">
    <property type="entry name" value="AB_hydrolase_fold"/>
</dbReference>
<keyword evidence="5" id="KW-1185">Reference proteome</keyword>
<dbReference type="RefSeq" id="WP_275033391.1">
    <property type="nucleotide sequence ID" value="NZ_CP118615.1"/>
</dbReference>
<proteinExistence type="inferred from homology"/>
<reference evidence="4 5" key="1">
    <citation type="submission" date="2023-02" db="EMBL/GenBank/DDBJ databases">
        <authorList>
            <person name="Mo P."/>
        </authorList>
    </citation>
    <scope>NUCLEOTIDE SEQUENCE [LARGE SCALE GENOMIC DNA]</scope>
    <source>
        <strain evidence="4 5">HUAS 3</strain>
    </source>
</reference>
<dbReference type="GO" id="GO:0016787">
    <property type="term" value="F:hydrolase activity"/>
    <property type="evidence" value="ECO:0007669"/>
    <property type="project" value="UniProtKB-KW"/>
</dbReference>
<dbReference type="Pfam" id="PF00975">
    <property type="entry name" value="Thioesterase"/>
    <property type="match status" value="1"/>
</dbReference>
<dbReference type="Gene3D" id="3.40.50.1820">
    <property type="entry name" value="alpha/beta hydrolase"/>
    <property type="match status" value="1"/>
</dbReference>
<dbReference type="InterPro" id="IPR012223">
    <property type="entry name" value="TEII"/>
</dbReference>
<accession>A0ABY7ZU19</accession>
<evidence type="ECO:0000256" key="1">
    <source>
        <dbReference type="ARBA" id="ARBA00007169"/>
    </source>
</evidence>
<dbReference type="PANTHER" id="PTHR11487:SF0">
    <property type="entry name" value="S-ACYL FATTY ACID SYNTHASE THIOESTERASE, MEDIUM CHAIN"/>
    <property type="match status" value="1"/>
</dbReference>
<dbReference type="PANTHER" id="PTHR11487">
    <property type="entry name" value="THIOESTERASE"/>
    <property type="match status" value="1"/>
</dbReference>
<dbReference type="InterPro" id="IPR020802">
    <property type="entry name" value="TesA-like"/>
</dbReference>
<evidence type="ECO:0000313" key="5">
    <source>
        <dbReference type="Proteomes" id="UP001219605"/>
    </source>
</evidence>
<evidence type="ECO:0000313" key="4">
    <source>
        <dbReference type="EMBL" id="WDZ86556.1"/>
    </source>
</evidence>
<sequence>MIPSAEGNALWLRTFQPAPAAPVRLVCLPHAGGSASFFVPVARALAPAVEVVAVQYPGRQDRRSEPGIESLVGLADTIATELRALGDRPLALFGHSMGATVGFEVARLLEEAGSPPVRLFASGRRAPAQPATGTEFRLDDESILADLRQLSGTDSRVLGDDELLRLAIPTIRADYAATAGYRFTGRLALSCPITVLTGDDDPKLRVDEADDWAQHTTAGYDLHVYPGGHFYLVEQQAAVLALIAERLASAAVR</sequence>
<evidence type="ECO:0000256" key="2">
    <source>
        <dbReference type="ARBA" id="ARBA00022801"/>
    </source>
</evidence>